<proteinExistence type="predicted"/>
<accession>A0A0P0J843</accession>
<dbReference type="Proteomes" id="UP000065734">
    <property type="component" value="Chromosome I"/>
</dbReference>
<reference evidence="3" key="1">
    <citation type="journal article" date="2016" name="Genome Announc.">
        <title>Revised genome sequence of the purple photosynthetic bacterium Blastochloris viridis.</title>
        <authorList>
            <person name="Liu L.N."/>
            <person name="Faulkner M."/>
            <person name="Liu X."/>
            <person name="Huang F."/>
            <person name="Darby A.C."/>
            <person name="Hall N."/>
        </authorList>
    </citation>
    <scope>NUCLEOTIDE SEQUENCE [LARGE SCALE GENOMIC DNA]</scope>
    <source>
        <strain evidence="3">ATCC 19567 / DSM 133 / F</strain>
    </source>
</reference>
<dbReference type="AlphaFoldDB" id="A0A0P0J843"/>
<evidence type="ECO:0000256" key="1">
    <source>
        <dbReference type="SAM" id="SignalP"/>
    </source>
</evidence>
<keyword evidence="1" id="KW-0732">Signal</keyword>
<keyword evidence="3" id="KW-1185">Reference proteome</keyword>
<name>A0A0P0J843_BLAVI</name>
<dbReference type="RefSeq" id="WP_055035902.1">
    <property type="nucleotide sequence ID" value="NZ_AP014854.2"/>
</dbReference>
<gene>
    <name evidence="2" type="ORF">BVIRIDIS_27880</name>
</gene>
<dbReference type="KEGG" id="bvr:BVIR_22"/>
<dbReference type="EMBL" id="LN907867">
    <property type="protein sequence ID" value="CUU43762.1"/>
    <property type="molecule type" value="Genomic_DNA"/>
</dbReference>
<evidence type="ECO:0000313" key="3">
    <source>
        <dbReference type="Proteomes" id="UP000065734"/>
    </source>
</evidence>
<feature type="signal peptide" evidence="1">
    <location>
        <begin position="1"/>
        <end position="20"/>
    </location>
</feature>
<sequence length="97" mass="10045">MKKLLIGIAAAALMAGAAVANDGTDLRALDLPGEPPGGGALGPNRGDVVFPDGPINSLITRRGDFGPPGYYGYYQGTPTEYFGPGRGGRFVPSPYYQ</sequence>
<evidence type="ECO:0000313" key="2">
    <source>
        <dbReference type="EMBL" id="CUU43762.1"/>
    </source>
</evidence>
<protein>
    <submittedName>
        <fullName evidence="2">Uncharacterized protein</fullName>
    </submittedName>
</protein>
<organism evidence="2 3">
    <name type="scientific">Blastochloris viridis</name>
    <name type="common">Rhodopseudomonas viridis</name>
    <dbReference type="NCBI Taxonomy" id="1079"/>
    <lineage>
        <taxon>Bacteria</taxon>
        <taxon>Pseudomonadati</taxon>
        <taxon>Pseudomonadota</taxon>
        <taxon>Alphaproteobacteria</taxon>
        <taxon>Hyphomicrobiales</taxon>
        <taxon>Blastochloridaceae</taxon>
        <taxon>Blastochloris</taxon>
    </lineage>
</organism>
<feature type="chain" id="PRO_5009792024" evidence="1">
    <location>
        <begin position="21"/>
        <end position="97"/>
    </location>
</feature>